<dbReference type="Proteomes" id="UP000244037">
    <property type="component" value="Unassembled WGS sequence"/>
</dbReference>
<dbReference type="OrthoDB" id="7594733at2"/>
<accession>A0A8E2VG74</accession>
<dbReference type="RefSeq" id="WP_158272407.1">
    <property type="nucleotide sequence ID" value="NZ_QAYC01000032.1"/>
</dbReference>
<evidence type="ECO:0000259" key="1">
    <source>
        <dbReference type="SMART" id="SM00905"/>
    </source>
</evidence>
<evidence type="ECO:0000313" key="2">
    <source>
        <dbReference type="EMBL" id="PTW37213.1"/>
    </source>
</evidence>
<organism evidence="2 3">
    <name type="scientific">Rhodovulum kholense</name>
    <dbReference type="NCBI Taxonomy" id="453584"/>
    <lineage>
        <taxon>Bacteria</taxon>
        <taxon>Pseudomonadati</taxon>
        <taxon>Pseudomonadota</taxon>
        <taxon>Alphaproteobacteria</taxon>
        <taxon>Rhodobacterales</taxon>
        <taxon>Paracoccaceae</taxon>
        <taxon>Rhodovulum</taxon>
    </lineage>
</organism>
<feature type="domain" description="Dihydroneopterin aldolase/epimerase" evidence="1">
    <location>
        <begin position="6"/>
        <end position="110"/>
    </location>
</feature>
<protein>
    <submittedName>
        <fullName evidence="2">Dihydroneopterin aldolase</fullName>
    </submittedName>
</protein>
<dbReference type="Pfam" id="PF02152">
    <property type="entry name" value="FolB"/>
    <property type="match status" value="1"/>
</dbReference>
<keyword evidence="3" id="KW-1185">Reference proteome</keyword>
<sequence>MSSYRIVLEDLEIRMYLGIHDFEKTTPQRVLICAEIDVDSRSCGKDDIFDYDRVVDFIRAFSMQFIETQEDLVARIHDHILSLGALSATVYSRKPDVFRDCKSIGVSYRGN</sequence>
<dbReference type="InterPro" id="IPR006157">
    <property type="entry name" value="FolB_dom"/>
</dbReference>
<dbReference type="AlphaFoldDB" id="A0A8E2VG74"/>
<gene>
    <name evidence="2" type="ORF">C8N38_13210</name>
</gene>
<evidence type="ECO:0000313" key="3">
    <source>
        <dbReference type="Proteomes" id="UP000244037"/>
    </source>
</evidence>
<dbReference type="Gene3D" id="3.30.1130.10">
    <property type="match status" value="1"/>
</dbReference>
<dbReference type="GO" id="GO:0006760">
    <property type="term" value="P:folic acid-containing compound metabolic process"/>
    <property type="evidence" value="ECO:0007669"/>
    <property type="project" value="InterPro"/>
</dbReference>
<name>A0A8E2VG74_9RHOB</name>
<reference evidence="2 3" key="1">
    <citation type="submission" date="2018-04" db="EMBL/GenBank/DDBJ databases">
        <title>Genomic Encyclopedia of Archaeal and Bacterial Type Strains, Phase II (KMG-II): from individual species to whole genera.</title>
        <authorList>
            <person name="Goeker M."/>
        </authorList>
    </citation>
    <scope>NUCLEOTIDE SEQUENCE [LARGE SCALE GENOMIC DNA]</scope>
    <source>
        <strain evidence="2 3">DSM 19783</strain>
    </source>
</reference>
<dbReference type="SMART" id="SM00905">
    <property type="entry name" value="FolB"/>
    <property type="match status" value="1"/>
</dbReference>
<dbReference type="EMBL" id="QAYC01000032">
    <property type="protein sequence ID" value="PTW37213.1"/>
    <property type="molecule type" value="Genomic_DNA"/>
</dbReference>
<proteinExistence type="predicted"/>
<dbReference type="GO" id="GO:0004150">
    <property type="term" value="F:dihydroneopterin aldolase activity"/>
    <property type="evidence" value="ECO:0007669"/>
    <property type="project" value="InterPro"/>
</dbReference>
<dbReference type="InterPro" id="IPR043133">
    <property type="entry name" value="GTP-CH-I_C/QueF"/>
</dbReference>
<dbReference type="SUPFAM" id="SSF55620">
    <property type="entry name" value="Tetrahydrobiopterin biosynthesis enzymes-like"/>
    <property type="match status" value="1"/>
</dbReference>
<comment type="caution">
    <text evidence="2">The sequence shown here is derived from an EMBL/GenBank/DDBJ whole genome shotgun (WGS) entry which is preliminary data.</text>
</comment>